<dbReference type="GeneID" id="2913359"/>
<feature type="domain" description="Amine oxidase" evidence="12">
    <location>
        <begin position="19"/>
        <end position="385"/>
    </location>
</feature>
<evidence type="ECO:0000256" key="9">
    <source>
        <dbReference type="ARBA" id="ARBA00023244"/>
    </source>
</evidence>
<dbReference type="InParanoid" id="Q6BWJ2"/>
<comment type="cofactor">
    <cofactor evidence="11">
        <name>FAD</name>
        <dbReference type="ChEBI" id="CHEBI:57692"/>
    </cofactor>
    <text evidence="11">Binds 1 FAD per subunit.</text>
</comment>
<dbReference type="GO" id="GO:0005743">
    <property type="term" value="C:mitochondrial inner membrane"/>
    <property type="evidence" value="ECO:0007669"/>
    <property type="project" value="UniProtKB-SubCell"/>
</dbReference>
<dbReference type="SUPFAM" id="SSF51905">
    <property type="entry name" value="FAD/NAD(P)-binding domain"/>
    <property type="match status" value="1"/>
</dbReference>
<dbReference type="InterPro" id="IPR002937">
    <property type="entry name" value="Amino_oxidase"/>
</dbReference>
<keyword evidence="14" id="KW-1185">Reference proteome</keyword>
<evidence type="ECO:0000256" key="2">
    <source>
        <dbReference type="ARBA" id="ARBA00005073"/>
    </source>
</evidence>
<evidence type="ECO:0000256" key="1">
    <source>
        <dbReference type="ARBA" id="ARBA00002600"/>
    </source>
</evidence>
<dbReference type="FunCoup" id="Q6BWJ2">
    <property type="interactions" value="535"/>
</dbReference>
<evidence type="ECO:0000259" key="12">
    <source>
        <dbReference type="Pfam" id="PF01593"/>
    </source>
</evidence>
<comment type="similarity">
    <text evidence="3 11">Belongs to the protoporphyrinogen/coproporphyrinogen oxidase family. Protoporphyrinogen oxidase subfamily.</text>
</comment>
<dbReference type="RefSeq" id="XP_457427.2">
    <property type="nucleotide sequence ID" value="XM_457427.1"/>
</dbReference>
<comment type="catalytic activity">
    <reaction evidence="10 11">
        <text>protoporphyrinogen IX + 3 O2 = protoporphyrin IX + 3 H2O2</text>
        <dbReference type="Rhea" id="RHEA:25576"/>
        <dbReference type="ChEBI" id="CHEBI:15379"/>
        <dbReference type="ChEBI" id="CHEBI:16240"/>
        <dbReference type="ChEBI" id="CHEBI:57306"/>
        <dbReference type="ChEBI" id="CHEBI:57307"/>
        <dbReference type="EC" id="1.3.3.4"/>
    </reaction>
</comment>
<keyword evidence="8 11" id="KW-0350">Heme biosynthesis</keyword>
<dbReference type="Proteomes" id="UP000000599">
    <property type="component" value="Chromosome B"/>
</dbReference>
<evidence type="ECO:0000256" key="4">
    <source>
        <dbReference type="ARBA" id="ARBA00012867"/>
    </source>
</evidence>
<keyword evidence="7 11" id="KW-0560">Oxidoreductase</keyword>
<comment type="function">
    <text evidence="1 11">Catalyzes the 6-electron oxidation of protoporphyrinogen-IX to form protoporphyrin-IX.</text>
</comment>
<dbReference type="PANTHER" id="PTHR42923:SF3">
    <property type="entry name" value="PROTOPORPHYRINOGEN OXIDASE"/>
    <property type="match status" value="1"/>
</dbReference>
<evidence type="ECO:0000256" key="6">
    <source>
        <dbReference type="ARBA" id="ARBA00022827"/>
    </source>
</evidence>
<dbReference type="InterPro" id="IPR036188">
    <property type="entry name" value="FAD/NAD-bd_sf"/>
</dbReference>
<dbReference type="PANTHER" id="PTHR42923">
    <property type="entry name" value="PROTOPORPHYRINOGEN OXIDASE"/>
    <property type="match status" value="1"/>
</dbReference>
<protein>
    <recommendedName>
        <fullName evidence="4 11">Protoporphyrinogen oxidase</fullName>
        <ecNumber evidence="4 11">1.3.3.4</ecNumber>
    </recommendedName>
</protein>
<keyword evidence="6 11" id="KW-0274">FAD</keyword>
<dbReference type="InterPro" id="IPR050464">
    <property type="entry name" value="Zeta_carotene_desat/Oxidored"/>
</dbReference>
<dbReference type="UniPathway" id="UPA00251">
    <property type="reaction ID" value="UER00324"/>
</dbReference>
<reference evidence="13 14" key="1">
    <citation type="journal article" date="2004" name="Nature">
        <title>Genome evolution in yeasts.</title>
        <authorList>
            <consortium name="Genolevures"/>
            <person name="Dujon B."/>
            <person name="Sherman D."/>
            <person name="Fischer G."/>
            <person name="Durrens P."/>
            <person name="Casaregola S."/>
            <person name="Lafontaine I."/>
            <person name="de Montigny J."/>
            <person name="Marck C."/>
            <person name="Neuveglise C."/>
            <person name="Talla E."/>
            <person name="Goffard N."/>
            <person name="Frangeul L."/>
            <person name="Aigle M."/>
            <person name="Anthouard V."/>
            <person name="Babour A."/>
            <person name="Barbe V."/>
            <person name="Barnay S."/>
            <person name="Blanchin S."/>
            <person name="Beckerich J.M."/>
            <person name="Beyne E."/>
            <person name="Bleykasten C."/>
            <person name="Boisrame A."/>
            <person name="Boyer J."/>
            <person name="Cattolico L."/>
            <person name="Confanioleri F."/>
            <person name="de Daruvar A."/>
            <person name="Despons L."/>
            <person name="Fabre E."/>
            <person name="Fairhead C."/>
            <person name="Ferry-Dumazet H."/>
            <person name="Groppi A."/>
            <person name="Hantraye F."/>
            <person name="Hennequin C."/>
            <person name="Jauniaux N."/>
            <person name="Joyet P."/>
            <person name="Kachouri R."/>
            <person name="Kerrest A."/>
            <person name="Koszul R."/>
            <person name="Lemaire M."/>
            <person name="Lesur I."/>
            <person name="Ma L."/>
            <person name="Muller H."/>
            <person name="Nicaud J.M."/>
            <person name="Nikolski M."/>
            <person name="Oztas S."/>
            <person name="Ozier-Kalogeropoulos O."/>
            <person name="Pellenz S."/>
            <person name="Potier S."/>
            <person name="Richard G.F."/>
            <person name="Straub M.L."/>
            <person name="Suleau A."/>
            <person name="Swennene D."/>
            <person name="Tekaia F."/>
            <person name="Wesolowski-Louvel M."/>
            <person name="Westhof E."/>
            <person name="Wirth B."/>
            <person name="Zeniou-Meyer M."/>
            <person name="Zivanovic I."/>
            <person name="Bolotin-Fukuhara M."/>
            <person name="Thierry A."/>
            <person name="Bouchier C."/>
            <person name="Caudron B."/>
            <person name="Scarpelli C."/>
            <person name="Gaillardin C."/>
            <person name="Weissenbach J."/>
            <person name="Wincker P."/>
            <person name="Souciet J.L."/>
        </authorList>
    </citation>
    <scope>NUCLEOTIDE SEQUENCE [LARGE SCALE GENOMIC DNA]</scope>
    <source>
        <strain evidence="14">ATCC 36239 / CBS 767 / BCRC 21394 / JCM 1990 / NBRC 0083 / IGC 2968</strain>
    </source>
</reference>
<organism evidence="13 14">
    <name type="scientific">Debaryomyces hansenii (strain ATCC 36239 / CBS 767 / BCRC 21394 / JCM 1990 / NBRC 0083 / IGC 2968)</name>
    <name type="common">Yeast</name>
    <name type="synonym">Torulaspora hansenii</name>
    <dbReference type="NCBI Taxonomy" id="284592"/>
    <lineage>
        <taxon>Eukaryota</taxon>
        <taxon>Fungi</taxon>
        <taxon>Dikarya</taxon>
        <taxon>Ascomycota</taxon>
        <taxon>Saccharomycotina</taxon>
        <taxon>Pichiomycetes</taxon>
        <taxon>Debaryomycetaceae</taxon>
        <taxon>Debaryomyces</taxon>
    </lineage>
</organism>
<dbReference type="OMA" id="EHNQAVQ"/>
<dbReference type="EMBL" id="CR382134">
    <property type="protein sequence ID" value="CAG85431.2"/>
    <property type="molecule type" value="Genomic_DNA"/>
</dbReference>
<evidence type="ECO:0000256" key="11">
    <source>
        <dbReference type="RuleBase" id="RU367069"/>
    </source>
</evidence>
<dbReference type="HOGENOM" id="CLU_009629_1_2_1"/>
<comment type="pathway">
    <text evidence="2 11">Porphyrin-containing compound metabolism; protoporphyrin-IX biosynthesis; protoporphyrin-IX from protoporphyrinogen-IX: step 1/1.</text>
</comment>
<dbReference type="KEGG" id="dha:DEHA2B10890g"/>
<name>Q6BWJ2_DEBHA</name>
<sequence length="532" mass="59436">MNLNKIPHNGRVAVIGGGISGLSFSYFLNKLRPDIKINIFESQNQPGGWIKSEYLQLKNEKQKVLLEKGPRTLRGVSDGSLLIIDVLRNLNQSSKIEVMAHDSIANRKYLLSRENILVQVPNSIKSFGKFLSSGIVNGILKGMLLEPFAKGRISPNEDESVESFITRRFGSSKLSDNILSGVLHGIYAGDISKLSVRSVLPSLVSLETENGSIIKGMIKKIRETPPTKELSASLASYQDKISSNSNLLELASTLKKYPMVRLKDGLQTLPTSMAKYLESQPNVEIFYNSEIQEINAKTPHIVVNNQVQKYDHIRSTINTNTLSKLITNDEIKAVLPLEYVSIFLVNIYCRKPILIPSDKNGFGFLVPKVNQNHESLLGIMYDSDIERHVKPLYSNEKISTDNYNKITLMMGGHYYNKIGIPSNNLNVKAIKNVLSSILNTSLKDHNLIFRNEAQMTDKSLSLEENDIMISYNLHRDCIPQYNVGYEKQKQKLYEIMNQQCNGKFSLGGMGFAAGMGVPDCVMNGLVDSLEIA</sequence>
<comment type="subcellular location">
    <subcellularLocation>
        <location evidence="11">Mitochondrion inner membrane</location>
    </subcellularLocation>
</comment>
<proteinExistence type="inferred from homology"/>
<evidence type="ECO:0000256" key="3">
    <source>
        <dbReference type="ARBA" id="ARBA00010551"/>
    </source>
</evidence>
<dbReference type="InterPro" id="IPR004572">
    <property type="entry name" value="Protoporphyrinogen_oxidase"/>
</dbReference>
<dbReference type="Pfam" id="PF01593">
    <property type="entry name" value="Amino_oxidase"/>
    <property type="match status" value="1"/>
</dbReference>
<evidence type="ECO:0000313" key="14">
    <source>
        <dbReference type="Proteomes" id="UP000000599"/>
    </source>
</evidence>
<evidence type="ECO:0000256" key="7">
    <source>
        <dbReference type="ARBA" id="ARBA00023002"/>
    </source>
</evidence>
<dbReference type="EC" id="1.3.3.4" evidence="4 11"/>
<dbReference type="Gene3D" id="3.50.50.60">
    <property type="entry name" value="FAD/NAD(P)-binding domain"/>
    <property type="match status" value="1"/>
</dbReference>
<dbReference type="GO" id="GO:0006782">
    <property type="term" value="P:protoporphyrinogen IX biosynthetic process"/>
    <property type="evidence" value="ECO:0007669"/>
    <property type="project" value="UniProtKB-UniRule"/>
</dbReference>
<keyword evidence="5 11" id="KW-0285">Flavoprotein</keyword>
<gene>
    <name evidence="13" type="ordered locus">DEHA2B10890g</name>
</gene>
<accession>Q6BWJ2</accession>
<evidence type="ECO:0000256" key="10">
    <source>
        <dbReference type="ARBA" id="ARBA00047554"/>
    </source>
</evidence>
<dbReference type="AlphaFoldDB" id="Q6BWJ2"/>
<keyword evidence="9 11" id="KW-0627">Porphyrin biosynthesis</keyword>
<dbReference type="NCBIfam" id="TIGR00562">
    <property type="entry name" value="proto_IX_ox"/>
    <property type="match status" value="1"/>
</dbReference>
<evidence type="ECO:0000313" key="13">
    <source>
        <dbReference type="EMBL" id="CAG85431.2"/>
    </source>
</evidence>
<dbReference type="SUPFAM" id="SSF54373">
    <property type="entry name" value="FAD-linked reductases, C-terminal domain"/>
    <property type="match status" value="1"/>
</dbReference>
<evidence type="ECO:0000256" key="8">
    <source>
        <dbReference type="ARBA" id="ARBA00023133"/>
    </source>
</evidence>
<dbReference type="STRING" id="284592.Q6BWJ2"/>
<evidence type="ECO:0000256" key="5">
    <source>
        <dbReference type="ARBA" id="ARBA00022630"/>
    </source>
</evidence>
<dbReference type="eggNOG" id="KOG1276">
    <property type="taxonomic scope" value="Eukaryota"/>
</dbReference>
<dbReference type="GO" id="GO:0004729">
    <property type="term" value="F:oxygen-dependent protoporphyrinogen oxidase activity"/>
    <property type="evidence" value="ECO:0007669"/>
    <property type="project" value="UniProtKB-UniRule"/>
</dbReference>
<dbReference type="OrthoDB" id="438553at2759"/>